<dbReference type="AlphaFoldDB" id="A0A6C0KWF1"/>
<dbReference type="EMBL" id="MN740975">
    <property type="protein sequence ID" value="QHU20824.1"/>
    <property type="molecule type" value="Genomic_DNA"/>
</dbReference>
<proteinExistence type="predicted"/>
<feature type="region of interest" description="Disordered" evidence="1">
    <location>
        <begin position="1"/>
        <end position="21"/>
    </location>
</feature>
<sequence>MGDKDNNKGGNKHGNKHGHENKNNLREWMMNVLNYQANSAKTPIEKVIVSFDKLKFDKNEMKEAITQLETEYTSKHNIPRLESEGRYQLFLNTQKDLINDWKVTKSKETLSRIVSLQREKYINDPIYTMYYYQYK</sequence>
<evidence type="ECO:0000256" key="1">
    <source>
        <dbReference type="SAM" id="MobiDB-lite"/>
    </source>
</evidence>
<organism evidence="2">
    <name type="scientific">viral metagenome</name>
    <dbReference type="NCBI Taxonomy" id="1070528"/>
    <lineage>
        <taxon>unclassified sequences</taxon>
        <taxon>metagenomes</taxon>
        <taxon>organismal metagenomes</taxon>
    </lineage>
</organism>
<protein>
    <submittedName>
        <fullName evidence="2">Uncharacterized protein</fullName>
    </submittedName>
</protein>
<name>A0A6C0KWF1_9ZZZZ</name>
<accession>A0A6C0KWF1</accession>
<reference evidence="2" key="1">
    <citation type="journal article" date="2020" name="Nature">
        <title>Giant virus diversity and host interactions through global metagenomics.</title>
        <authorList>
            <person name="Schulz F."/>
            <person name="Roux S."/>
            <person name="Paez-Espino D."/>
            <person name="Jungbluth S."/>
            <person name="Walsh D.A."/>
            <person name="Denef V.J."/>
            <person name="McMahon K.D."/>
            <person name="Konstantinidis K.T."/>
            <person name="Eloe-Fadrosh E.A."/>
            <person name="Kyrpides N.C."/>
            <person name="Woyke T."/>
        </authorList>
    </citation>
    <scope>NUCLEOTIDE SEQUENCE</scope>
    <source>
        <strain evidence="2">GVMAG-S-3300013094-100</strain>
    </source>
</reference>
<evidence type="ECO:0000313" key="2">
    <source>
        <dbReference type="EMBL" id="QHU20824.1"/>
    </source>
</evidence>